<accession>A0A6J4UYZ8</accession>
<dbReference type="InterPro" id="IPR008271">
    <property type="entry name" value="Ser/Thr_kinase_AS"/>
</dbReference>
<dbReference type="InterPro" id="IPR002575">
    <property type="entry name" value="Aminoglycoside_PTrfase"/>
</dbReference>
<evidence type="ECO:0000313" key="2">
    <source>
        <dbReference type="EMBL" id="CAA9562503.1"/>
    </source>
</evidence>
<dbReference type="EMBL" id="CADCWN010000093">
    <property type="protein sequence ID" value="CAA9562503.1"/>
    <property type="molecule type" value="Genomic_DNA"/>
</dbReference>
<protein>
    <submittedName>
        <fullName evidence="2">Acyl-CoA dehydrogenase, putative phosphotransferase</fullName>
    </submittedName>
</protein>
<dbReference type="InterPro" id="IPR011009">
    <property type="entry name" value="Kinase-like_dom_sf"/>
</dbReference>
<dbReference type="GO" id="GO:0004672">
    <property type="term" value="F:protein kinase activity"/>
    <property type="evidence" value="ECO:0007669"/>
    <property type="project" value="InterPro"/>
</dbReference>
<name>A0A6J4UYZ8_9BACT</name>
<keyword evidence="2" id="KW-0808">Transferase</keyword>
<evidence type="ECO:0000259" key="1">
    <source>
        <dbReference type="Pfam" id="PF01636"/>
    </source>
</evidence>
<reference evidence="2" key="1">
    <citation type="submission" date="2020-02" db="EMBL/GenBank/DDBJ databases">
        <authorList>
            <person name="Meier V. D."/>
        </authorList>
    </citation>
    <scope>NUCLEOTIDE SEQUENCE</scope>
    <source>
        <strain evidence="2">AVDCRST_MAG18</strain>
    </source>
</reference>
<dbReference type="InterPro" id="IPR041726">
    <property type="entry name" value="ACAD10_11_N"/>
</dbReference>
<dbReference type="PANTHER" id="PTHR47829:SF1">
    <property type="entry name" value="HAD FAMILY PHOSPHATASE"/>
    <property type="match status" value="1"/>
</dbReference>
<sequence>MGAGATDGTIAVREGEDFDRARVLDFLRARLGDLPDGPLAVRQFPSGASNLTYLLQSGDWEAVLRRPPLGPLPPKAHDMVREARLLERLHAVYPLAPNPRAICDDPAIIGAPFYVMERRRGVVLDDRFPPGFDPTPARCRRISESVVAALAQFHAIDWRAAGLAALGYPDGFLARQVRGWIGRYDAARTPDAPEIAPLAEWLTARLPTSPAPTIIHNDFKLNNLLLAPGDLAPVVAVLDWEMTTIGDPLFDLGVSLSYWVESADPPGLRAILPTVTDTPGFYSRREFMARYAALSGRDLGAIDYYLTLAYFKLATILQQIYARWQRGQTRDERFGTFGPGVRALIAHATGRAENSRES</sequence>
<dbReference type="Gene3D" id="3.30.200.20">
    <property type="entry name" value="Phosphorylase Kinase, domain 1"/>
    <property type="match status" value="1"/>
</dbReference>
<organism evidence="2">
    <name type="scientific">uncultured Thermomicrobiales bacterium</name>
    <dbReference type="NCBI Taxonomy" id="1645740"/>
    <lineage>
        <taxon>Bacteria</taxon>
        <taxon>Pseudomonadati</taxon>
        <taxon>Thermomicrobiota</taxon>
        <taxon>Thermomicrobia</taxon>
        <taxon>Thermomicrobiales</taxon>
        <taxon>environmental samples</taxon>
    </lineage>
</organism>
<gene>
    <name evidence="2" type="ORF">AVDCRST_MAG18-1206</name>
</gene>
<dbReference type="Gene3D" id="3.90.1200.10">
    <property type="match status" value="1"/>
</dbReference>
<dbReference type="PANTHER" id="PTHR47829">
    <property type="entry name" value="HYDROLASE, PUTATIVE (AFU_ORTHOLOGUE AFUA_1G12880)-RELATED"/>
    <property type="match status" value="1"/>
</dbReference>
<dbReference type="PROSITE" id="PS00108">
    <property type="entry name" value="PROTEIN_KINASE_ST"/>
    <property type="match status" value="1"/>
</dbReference>
<dbReference type="AlphaFoldDB" id="A0A6J4UYZ8"/>
<dbReference type="Pfam" id="PF01636">
    <property type="entry name" value="APH"/>
    <property type="match status" value="1"/>
</dbReference>
<dbReference type="SUPFAM" id="SSF56112">
    <property type="entry name" value="Protein kinase-like (PK-like)"/>
    <property type="match status" value="1"/>
</dbReference>
<dbReference type="InterPro" id="IPR052898">
    <property type="entry name" value="ACAD10-like"/>
</dbReference>
<feature type="domain" description="Aminoglycoside phosphotransferase" evidence="1">
    <location>
        <begin position="41"/>
        <end position="269"/>
    </location>
</feature>
<dbReference type="CDD" id="cd05154">
    <property type="entry name" value="ACAD10_11_N-like"/>
    <property type="match status" value="1"/>
</dbReference>
<proteinExistence type="predicted"/>